<dbReference type="InterPro" id="IPR000073">
    <property type="entry name" value="AB_hydrolase_1"/>
</dbReference>
<evidence type="ECO:0000256" key="2">
    <source>
        <dbReference type="ARBA" id="ARBA00022729"/>
    </source>
</evidence>
<dbReference type="PANTHER" id="PTHR43248:SF29">
    <property type="entry name" value="TRIPEPTIDYL AMINOPEPTIDASE"/>
    <property type="match status" value="1"/>
</dbReference>
<evidence type="ECO:0000256" key="1">
    <source>
        <dbReference type="ARBA" id="ARBA00010088"/>
    </source>
</evidence>
<comment type="similarity">
    <text evidence="1">Belongs to the peptidase S33 family.</text>
</comment>
<dbReference type="Proteomes" id="UP000222106">
    <property type="component" value="Unassembled WGS sequence"/>
</dbReference>
<evidence type="ECO:0000256" key="4">
    <source>
        <dbReference type="SAM" id="SignalP"/>
    </source>
</evidence>
<evidence type="ECO:0000256" key="3">
    <source>
        <dbReference type="ARBA" id="ARBA00022801"/>
    </source>
</evidence>
<dbReference type="InterPro" id="IPR051601">
    <property type="entry name" value="Serine_prot/Carboxylest_S33"/>
</dbReference>
<keyword evidence="3 7" id="KW-0378">Hydrolase</keyword>
<evidence type="ECO:0000313" key="7">
    <source>
        <dbReference type="EMBL" id="PFG40155.1"/>
    </source>
</evidence>
<evidence type="ECO:0000259" key="5">
    <source>
        <dbReference type="Pfam" id="PF00561"/>
    </source>
</evidence>
<dbReference type="InterPro" id="IPR029058">
    <property type="entry name" value="AB_hydrolase_fold"/>
</dbReference>
<comment type="caution">
    <text evidence="7">The sequence shown here is derived from an EMBL/GenBank/DDBJ whole genome shotgun (WGS) entry which is preliminary data.</text>
</comment>
<dbReference type="PANTHER" id="PTHR43248">
    <property type="entry name" value="2-SUCCINYL-6-HYDROXY-2,4-CYCLOHEXADIENE-1-CARBOXYLATE SYNTHASE"/>
    <property type="match status" value="1"/>
</dbReference>
<dbReference type="Pfam" id="PF08386">
    <property type="entry name" value="Abhydrolase_4"/>
    <property type="match status" value="1"/>
</dbReference>
<dbReference type="Pfam" id="PF00561">
    <property type="entry name" value="Abhydrolase_1"/>
    <property type="match status" value="1"/>
</dbReference>
<keyword evidence="2 4" id="KW-0732">Signal</keyword>
<feature type="domain" description="AB hydrolase-1" evidence="5">
    <location>
        <begin position="125"/>
        <end position="282"/>
    </location>
</feature>
<feature type="domain" description="Peptidase S33 tripeptidyl aminopeptidase-like C-terminal" evidence="6">
    <location>
        <begin position="428"/>
        <end position="515"/>
    </location>
</feature>
<dbReference type="Gene3D" id="3.40.50.1820">
    <property type="entry name" value="alpha/beta hydrolase"/>
    <property type="match status" value="1"/>
</dbReference>
<feature type="chain" id="PRO_5038596592" evidence="4">
    <location>
        <begin position="18"/>
        <end position="550"/>
    </location>
</feature>
<sequence length="550" mass="57732">MLLGPLLAALVAGGGSAAAVEDRTVEDRALGDRAVEERRDVPVPELAWAACGTTPEGTAAGVQCATATLPIDYDDPDGEQVGIAVARVPARDAANRVGSLFVNLGGPGGTIVDVLQRGGGRTWAALNQRFDLVGVAPRGVGQSTPAVDCQVNPEELGVSAQPFPTPLDIDVDAHVARAQAYVDSCLANNGDILAHVSTANVARDMDLLRAAVGDEQLTYLGYSYGTFLGATYAALFPEGYRALVLDSPVDLQQYVDDPLANGTAQTAAFERELQRFFEACAKDQGACSGFGGARPSTAYDALVALAERAPIPAPRHEADPRPVDGDDIRVATTTLLYSKQLWGILGAGLAQAAAGDASVLRLVVDLAYNRQNDGSYAPGSDQFFAISAAERHWPRDIDAYLDKGAESWAAFPHFWYNSGYSDTPWGLWPVRDEDAYEGPFTVPASSPTPLVVATTYDPATPYNGGVRTVHELGNARLVTMRGDGHGAYPAGSPCVNAAVESYLVDLTLPAEGLVCEQTTPFTAPQPAPAEVPADAGALLDDLGALLARIR</sequence>
<proteinExistence type="inferred from homology"/>
<keyword evidence="8" id="KW-1185">Reference proteome</keyword>
<accession>A0A2A9EPI3</accession>
<organism evidence="7 8">
    <name type="scientific">Georgenia soli</name>
    <dbReference type="NCBI Taxonomy" id="638953"/>
    <lineage>
        <taxon>Bacteria</taxon>
        <taxon>Bacillati</taxon>
        <taxon>Actinomycetota</taxon>
        <taxon>Actinomycetes</taxon>
        <taxon>Micrococcales</taxon>
        <taxon>Bogoriellaceae</taxon>
        <taxon>Georgenia</taxon>
    </lineage>
</organism>
<dbReference type="AlphaFoldDB" id="A0A2A9EPI3"/>
<dbReference type="EMBL" id="PDJI01000004">
    <property type="protein sequence ID" value="PFG40155.1"/>
    <property type="molecule type" value="Genomic_DNA"/>
</dbReference>
<dbReference type="RefSeq" id="WP_098484129.1">
    <property type="nucleotide sequence ID" value="NZ_PDJI01000004.1"/>
</dbReference>
<dbReference type="GO" id="GO:0016787">
    <property type="term" value="F:hydrolase activity"/>
    <property type="evidence" value="ECO:0007669"/>
    <property type="project" value="UniProtKB-KW"/>
</dbReference>
<evidence type="ECO:0000313" key="8">
    <source>
        <dbReference type="Proteomes" id="UP000222106"/>
    </source>
</evidence>
<feature type="signal peptide" evidence="4">
    <location>
        <begin position="1"/>
        <end position="17"/>
    </location>
</feature>
<dbReference type="OrthoDB" id="3252468at2"/>
<gene>
    <name evidence="7" type="ORF">ATJ97_2676</name>
</gene>
<reference evidence="7 8" key="1">
    <citation type="submission" date="2017-10" db="EMBL/GenBank/DDBJ databases">
        <title>Sequencing the genomes of 1000 actinobacteria strains.</title>
        <authorList>
            <person name="Klenk H.-P."/>
        </authorList>
    </citation>
    <scope>NUCLEOTIDE SEQUENCE [LARGE SCALE GENOMIC DNA]</scope>
    <source>
        <strain evidence="7 8">DSM 21838</strain>
    </source>
</reference>
<protein>
    <submittedName>
        <fullName evidence="7">Alpha/beta hydrolase family protein</fullName>
    </submittedName>
</protein>
<name>A0A2A9EPI3_9MICO</name>
<evidence type="ECO:0000259" key="6">
    <source>
        <dbReference type="Pfam" id="PF08386"/>
    </source>
</evidence>
<dbReference type="InterPro" id="IPR013595">
    <property type="entry name" value="Pept_S33_TAP-like_C"/>
</dbReference>
<dbReference type="SUPFAM" id="SSF53474">
    <property type="entry name" value="alpha/beta-Hydrolases"/>
    <property type="match status" value="1"/>
</dbReference>